<feature type="region of interest" description="Disordered" evidence="1">
    <location>
        <begin position="448"/>
        <end position="468"/>
    </location>
</feature>
<feature type="transmembrane region" description="Helical" evidence="2">
    <location>
        <begin position="168"/>
        <end position="193"/>
    </location>
</feature>
<dbReference type="EMBL" id="ML119129">
    <property type="protein sequence ID" value="RPB12289.1"/>
    <property type="molecule type" value="Genomic_DNA"/>
</dbReference>
<gene>
    <name evidence="3" type="ORF">P167DRAFT_588434</name>
</gene>
<evidence type="ECO:0000256" key="1">
    <source>
        <dbReference type="SAM" id="MobiDB-lite"/>
    </source>
</evidence>
<protein>
    <submittedName>
        <fullName evidence="3">Uncharacterized protein</fullName>
    </submittedName>
</protein>
<evidence type="ECO:0000256" key="2">
    <source>
        <dbReference type="SAM" id="Phobius"/>
    </source>
</evidence>
<dbReference type="InParanoid" id="A0A3N4KSA7"/>
<dbReference type="AlphaFoldDB" id="A0A3N4KSA7"/>
<reference evidence="3 4" key="1">
    <citation type="journal article" date="2018" name="Nat. Ecol. Evol.">
        <title>Pezizomycetes genomes reveal the molecular basis of ectomycorrhizal truffle lifestyle.</title>
        <authorList>
            <person name="Murat C."/>
            <person name="Payen T."/>
            <person name="Noel B."/>
            <person name="Kuo A."/>
            <person name="Morin E."/>
            <person name="Chen J."/>
            <person name="Kohler A."/>
            <person name="Krizsan K."/>
            <person name="Balestrini R."/>
            <person name="Da Silva C."/>
            <person name="Montanini B."/>
            <person name="Hainaut M."/>
            <person name="Levati E."/>
            <person name="Barry K.W."/>
            <person name="Belfiori B."/>
            <person name="Cichocki N."/>
            <person name="Clum A."/>
            <person name="Dockter R.B."/>
            <person name="Fauchery L."/>
            <person name="Guy J."/>
            <person name="Iotti M."/>
            <person name="Le Tacon F."/>
            <person name="Lindquist E.A."/>
            <person name="Lipzen A."/>
            <person name="Malagnac F."/>
            <person name="Mello A."/>
            <person name="Molinier V."/>
            <person name="Miyauchi S."/>
            <person name="Poulain J."/>
            <person name="Riccioni C."/>
            <person name="Rubini A."/>
            <person name="Sitrit Y."/>
            <person name="Splivallo R."/>
            <person name="Traeger S."/>
            <person name="Wang M."/>
            <person name="Zifcakova L."/>
            <person name="Wipf D."/>
            <person name="Zambonelli A."/>
            <person name="Paolocci F."/>
            <person name="Nowrousian M."/>
            <person name="Ottonello S."/>
            <person name="Baldrian P."/>
            <person name="Spatafora J.W."/>
            <person name="Henrissat B."/>
            <person name="Nagy L.G."/>
            <person name="Aury J.M."/>
            <person name="Wincker P."/>
            <person name="Grigoriev I.V."/>
            <person name="Bonfante P."/>
            <person name="Martin F.M."/>
        </authorList>
    </citation>
    <scope>NUCLEOTIDE SEQUENCE [LARGE SCALE GENOMIC DNA]</scope>
    <source>
        <strain evidence="3 4">CCBAS932</strain>
    </source>
</reference>
<dbReference type="OrthoDB" id="5419288at2759"/>
<feature type="compositionally biased region" description="Basic and acidic residues" evidence="1">
    <location>
        <begin position="456"/>
        <end position="465"/>
    </location>
</feature>
<dbReference type="Proteomes" id="UP000277580">
    <property type="component" value="Unassembled WGS sequence"/>
</dbReference>
<keyword evidence="2" id="KW-0812">Transmembrane</keyword>
<feature type="region of interest" description="Disordered" evidence="1">
    <location>
        <begin position="116"/>
        <end position="136"/>
    </location>
</feature>
<keyword evidence="2" id="KW-1133">Transmembrane helix</keyword>
<accession>A0A3N4KSA7</accession>
<keyword evidence="2" id="KW-0472">Membrane</keyword>
<keyword evidence="4" id="KW-1185">Reference proteome</keyword>
<evidence type="ECO:0000313" key="4">
    <source>
        <dbReference type="Proteomes" id="UP000277580"/>
    </source>
</evidence>
<sequence>MSSFSNPHDRSELTGTNRLPPVQETRGATVTKTSTRERTVISTFTSFAALPQPTDASEGDFQPPPVQPITTVSLAPPPTATATEVVVVVSVPPVEPTQATTSIFMRPAGTTFSMPSTLRVSTSTSNTRTSSYSIPKASSTDIGLQVVSTTPSPSPAGKGGGGTTLSPALIAGISAGAAVAIVAAILTALFFHLRRRNKYAVDKKTMLKREIGRPVPISTSNEGGGSADAFFRAGGEKPMLSPHESEVMLLPRNTSPTTQSSGYGYGRPTSYTAAADNNAAISSAPQTPITPGAPSPTPAAGRGYYGTIPVIVEPPARAVPKRPARPASSFYPTNSDELEPYAAQRLENPFTNISAPSAYADAGNPYAVSSVTQRTLNVPKSSHVTDREPSVLSGAGGGALEMPDSASYYSVGYTNEYLKGGVRGSRMTTLSEDEPNGALIGSILEQCESSPRPHPRPGEEAEERWYGAGASGGGRNLIGRGGGELPASFCLKKWR</sequence>
<organism evidence="3 4">
    <name type="scientific">Morchella conica CCBAS932</name>
    <dbReference type="NCBI Taxonomy" id="1392247"/>
    <lineage>
        <taxon>Eukaryota</taxon>
        <taxon>Fungi</taxon>
        <taxon>Dikarya</taxon>
        <taxon>Ascomycota</taxon>
        <taxon>Pezizomycotina</taxon>
        <taxon>Pezizomycetes</taxon>
        <taxon>Pezizales</taxon>
        <taxon>Morchellaceae</taxon>
        <taxon>Morchella</taxon>
    </lineage>
</organism>
<feature type="region of interest" description="Disordered" evidence="1">
    <location>
        <begin position="377"/>
        <end position="397"/>
    </location>
</feature>
<feature type="region of interest" description="Disordered" evidence="1">
    <location>
        <begin position="1"/>
        <end position="75"/>
    </location>
</feature>
<evidence type="ECO:0000313" key="3">
    <source>
        <dbReference type="EMBL" id="RPB12289.1"/>
    </source>
</evidence>
<feature type="compositionally biased region" description="Low complexity" evidence="1">
    <location>
        <begin position="116"/>
        <end position="133"/>
    </location>
</feature>
<name>A0A3N4KSA7_9PEZI</name>
<proteinExistence type="predicted"/>